<sequence>MVWFIWRTDPQRVSAKSVAQRLVQLSRPAHLVWNPVTGQIVQSLSPTRAACGLPGHLNRQGRACVQIRVLGSVEEPFTESKMDGLDDILGWLDSWGVPRRWPAGPPLPYPLSIAAQGSMRVWAKGGHFGASQVPGASEGDPGAIDVQRIVGEQAVSLEVPRPRPGIENGSAPNGRRADPERYHHSRITP</sequence>
<dbReference type="EMBL" id="JBHSFP010000005">
    <property type="protein sequence ID" value="MFC4531278.1"/>
    <property type="molecule type" value="Genomic_DNA"/>
</dbReference>
<comment type="caution">
    <text evidence="2">The sequence shown here is derived from an EMBL/GenBank/DDBJ whole genome shotgun (WGS) entry which is preliminary data.</text>
</comment>
<proteinExistence type="predicted"/>
<evidence type="ECO:0000256" key="1">
    <source>
        <dbReference type="SAM" id="MobiDB-lite"/>
    </source>
</evidence>
<dbReference type="Proteomes" id="UP001596004">
    <property type="component" value="Unassembled WGS sequence"/>
</dbReference>
<keyword evidence="3" id="KW-1185">Reference proteome</keyword>
<gene>
    <name evidence="2" type="ORF">ACFO60_10940</name>
</gene>
<evidence type="ECO:0000313" key="3">
    <source>
        <dbReference type="Proteomes" id="UP001596004"/>
    </source>
</evidence>
<organism evidence="2 3">
    <name type="scientific">Sphaerisporangium dianthi</name>
    <dbReference type="NCBI Taxonomy" id="1436120"/>
    <lineage>
        <taxon>Bacteria</taxon>
        <taxon>Bacillati</taxon>
        <taxon>Actinomycetota</taxon>
        <taxon>Actinomycetes</taxon>
        <taxon>Streptosporangiales</taxon>
        <taxon>Streptosporangiaceae</taxon>
        <taxon>Sphaerisporangium</taxon>
    </lineage>
</organism>
<name>A0ABV9CG79_9ACTN</name>
<accession>A0ABV9CG79</accession>
<protein>
    <submittedName>
        <fullName evidence="2">Uncharacterized protein</fullName>
    </submittedName>
</protein>
<feature type="region of interest" description="Disordered" evidence="1">
    <location>
        <begin position="156"/>
        <end position="189"/>
    </location>
</feature>
<reference evidence="3" key="1">
    <citation type="journal article" date="2019" name="Int. J. Syst. Evol. Microbiol.">
        <title>The Global Catalogue of Microorganisms (GCM) 10K type strain sequencing project: providing services to taxonomists for standard genome sequencing and annotation.</title>
        <authorList>
            <consortium name="The Broad Institute Genomics Platform"/>
            <consortium name="The Broad Institute Genome Sequencing Center for Infectious Disease"/>
            <person name="Wu L."/>
            <person name="Ma J."/>
        </authorList>
    </citation>
    <scope>NUCLEOTIDE SEQUENCE [LARGE SCALE GENOMIC DNA]</scope>
    <source>
        <strain evidence="3">CGMCC 4.7132</strain>
    </source>
</reference>
<evidence type="ECO:0000313" key="2">
    <source>
        <dbReference type="EMBL" id="MFC4531278.1"/>
    </source>
</evidence>
<dbReference type="RefSeq" id="WP_380839759.1">
    <property type="nucleotide sequence ID" value="NZ_JBHSFP010000005.1"/>
</dbReference>